<feature type="transmembrane region" description="Helical" evidence="1">
    <location>
        <begin position="44"/>
        <end position="62"/>
    </location>
</feature>
<feature type="transmembrane region" description="Helical" evidence="1">
    <location>
        <begin position="68"/>
        <end position="85"/>
    </location>
</feature>
<evidence type="ECO:0000313" key="3">
    <source>
        <dbReference type="Proteomes" id="UP000031668"/>
    </source>
</evidence>
<organism evidence="2 3">
    <name type="scientific">Thelohanellus kitauei</name>
    <name type="common">Myxosporean</name>
    <dbReference type="NCBI Taxonomy" id="669202"/>
    <lineage>
        <taxon>Eukaryota</taxon>
        <taxon>Metazoa</taxon>
        <taxon>Cnidaria</taxon>
        <taxon>Myxozoa</taxon>
        <taxon>Myxosporea</taxon>
        <taxon>Bivalvulida</taxon>
        <taxon>Platysporina</taxon>
        <taxon>Myxobolidae</taxon>
        <taxon>Thelohanellus</taxon>
    </lineage>
</organism>
<keyword evidence="3" id="KW-1185">Reference proteome</keyword>
<evidence type="ECO:0000313" key="2">
    <source>
        <dbReference type="EMBL" id="KII67765.1"/>
    </source>
</evidence>
<gene>
    <name evidence="2" type="ORF">RF11_11597</name>
</gene>
<sequence>MYDQVRIDFQQGFEWRNVHNRSDIIREASPPSTTNIDRTHQRRFVVYSYLFTESFFVTNHFMLPQYPFLFTISFVFGTISTYNIIRHDHTKTKWTPIQNTNYQCYN</sequence>
<evidence type="ECO:0000256" key="1">
    <source>
        <dbReference type="SAM" id="Phobius"/>
    </source>
</evidence>
<protein>
    <submittedName>
        <fullName evidence="2">Uncharacterized protein</fullName>
    </submittedName>
</protein>
<keyword evidence="1" id="KW-0812">Transmembrane</keyword>
<keyword evidence="1" id="KW-0472">Membrane</keyword>
<proteinExistence type="predicted"/>
<name>A0A0C2MUC8_THEKT</name>
<dbReference type="Proteomes" id="UP000031668">
    <property type="component" value="Unassembled WGS sequence"/>
</dbReference>
<keyword evidence="1" id="KW-1133">Transmembrane helix</keyword>
<dbReference type="AlphaFoldDB" id="A0A0C2MUC8"/>
<accession>A0A0C2MUC8</accession>
<comment type="caution">
    <text evidence="2">The sequence shown here is derived from an EMBL/GenBank/DDBJ whole genome shotgun (WGS) entry which is preliminary data.</text>
</comment>
<dbReference type="EMBL" id="JWZT01003092">
    <property type="protein sequence ID" value="KII67765.1"/>
    <property type="molecule type" value="Genomic_DNA"/>
</dbReference>
<reference evidence="2 3" key="1">
    <citation type="journal article" date="2014" name="Genome Biol. Evol.">
        <title>The genome of the myxosporean Thelohanellus kitauei shows adaptations to nutrient acquisition within its fish host.</title>
        <authorList>
            <person name="Yang Y."/>
            <person name="Xiong J."/>
            <person name="Zhou Z."/>
            <person name="Huo F."/>
            <person name="Miao W."/>
            <person name="Ran C."/>
            <person name="Liu Y."/>
            <person name="Zhang J."/>
            <person name="Feng J."/>
            <person name="Wang M."/>
            <person name="Wang M."/>
            <person name="Wang L."/>
            <person name="Yao B."/>
        </authorList>
    </citation>
    <scope>NUCLEOTIDE SEQUENCE [LARGE SCALE GENOMIC DNA]</scope>
    <source>
        <strain evidence="2">Wuqing</strain>
    </source>
</reference>